<feature type="non-terminal residue" evidence="1">
    <location>
        <position position="1"/>
    </location>
</feature>
<name>A0A0K2VDJ1_LEPSM</name>
<protein>
    <submittedName>
        <fullName evidence="1">Uncharacterized protein</fullName>
    </submittedName>
</protein>
<accession>A0A0K2VDJ1</accession>
<sequence length="42" mass="4846">GSTNLTFSCWLKLKEFDNEVISACSISSDWTATFNPQFQDWK</sequence>
<dbReference type="EMBL" id="HACA01031019">
    <property type="protein sequence ID" value="CDW48380.1"/>
    <property type="molecule type" value="Transcribed_RNA"/>
</dbReference>
<reference evidence="1" key="1">
    <citation type="submission" date="2014-05" db="EMBL/GenBank/DDBJ databases">
        <authorList>
            <person name="Chronopoulou M."/>
        </authorList>
    </citation>
    <scope>NUCLEOTIDE SEQUENCE</scope>
    <source>
        <tissue evidence="1">Whole organism</tissue>
    </source>
</reference>
<evidence type="ECO:0000313" key="1">
    <source>
        <dbReference type="EMBL" id="CDW48380.1"/>
    </source>
</evidence>
<organism evidence="1">
    <name type="scientific">Lepeophtheirus salmonis</name>
    <name type="common">Salmon louse</name>
    <name type="synonym">Caligus salmonis</name>
    <dbReference type="NCBI Taxonomy" id="72036"/>
    <lineage>
        <taxon>Eukaryota</taxon>
        <taxon>Metazoa</taxon>
        <taxon>Ecdysozoa</taxon>
        <taxon>Arthropoda</taxon>
        <taxon>Crustacea</taxon>
        <taxon>Multicrustacea</taxon>
        <taxon>Hexanauplia</taxon>
        <taxon>Copepoda</taxon>
        <taxon>Siphonostomatoida</taxon>
        <taxon>Caligidae</taxon>
        <taxon>Lepeophtheirus</taxon>
    </lineage>
</organism>
<proteinExistence type="predicted"/>
<dbReference type="AlphaFoldDB" id="A0A0K2VDJ1"/>